<dbReference type="Proteomes" id="UP000317496">
    <property type="component" value="Chromosome"/>
</dbReference>
<sequence>MATPEPDRRMGGWEGTGYDEIEVGRTFAPYPLVVDATAVAAFHDCMGDRDTPIGPGTRVPAFLLNELRAFKSNVLFPPGVLHAQEELEMYDCARLGETLVTIVRIADKYIRNDKRFIVVEQRVQAGVERRDVLLVRHILYWPC</sequence>
<proteinExistence type="predicted"/>
<dbReference type="KEGG" id="fer:FNB15_09825"/>
<evidence type="ECO:0000313" key="1">
    <source>
        <dbReference type="EMBL" id="QDO97548.1"/>
    </source>
</evidence>
<name>A0A516H199_9PROT</name>
<dbReference type="SUPFAM" id="SSF54637">
    <property type="entry name" value="Thioesterase/thiol ester dehydrase-isomerase"/>
    <property type="match status" value="1"/>
</dbReference>
<dbReference type="AlphaFoldDB" id="A0A516H199"/>
<protein>
    <submittedName>
        <fullName evidence="1">MaoC family dehydratase</fullName>
    </submittedName>
</protein>
<dbReference type="InterPro" id="IPR029069">
    <property type="entry name" value="HotDog_dom_sf"/>
</dbReference>
<gene>
    <name evidence="1" type="ORF">FNB15_09825</name>
</gene>
<organism evidence="1 2">
    <name type="scientific">Ferrovibrio terrae</name>
    <dbReference type="NCBI Taxonomy" id="2594003"/>
    <lineage>
        <taxon>Bacteria</taxon>
        <taxon>Pseudomonadati</taxon>
        <taxon>Pseudomonadota</taxon>
        <taxon>Alphaproteobacteria</taxon>
        <taxon>Rhodospirillales</taxon>
        <taxon>Rhodospirillaceae</taxon>
        <taxon>Ferrovibrio</taxon>
    </lineage>
</organism>
<dbReference type="EMBL" id="CP041636">
    <property type="protein sequence ID" value="QDO97548.1"/>
    <property type="molecule type" value="Genomic_DNA"/>
</dbReference>
<dbReference type="OrthoDB" id="8480849at2"/>
<evidence type="ECO:0000313" key="2">
    <source>
        <dbReference type="Proteomes" id="UP000317496"/>
    </source>
</evidence>
<keyword evidence="2" id="KW-1185">Reference proteome</keyword>
<accession>A0A516H199</accession>
<dbReference type="RefSeq" id="WP_144068529.1">
    <property type="nucleotide sequence ID" value="NZ_CP041636.1"/>
</dbReference>
<dbReference type="Gene3D" id="3.10.129.10">
    <property type="entry name" value="Hotdog Thioesterase"/>
    <property type="match status" value="1"/>
</dbReference>
<reference evidence="1 2" key="1">
    <citation type="submission" date="2019-07" db="EMBL/GenBank/DDBJ databases">
        <title>Genome sequencing for Ferrovibrio sp. K5.</title>
        <authorList>
            <person name="Park S.-J."/>
        </authorList>
    </citation>
    <scope>NUCLEOTIDE SEQUENCE [LARGE SCALE GENOMIC DNA]</scope>
    <source>
        <strain evidence="1 2">K5</strain>
    </source>
</reference>